<dbReference type="EMBL" id="CP047650">
    <property type="protein sequence ID" value="QHJ01077.1"/>
    <property type="molecule type" value="Genomic_DNA"/>
</dbReference>
<organism evidence="1 2">
    <name type="scientific">Xylophilus rhododendri</name>
    <dbReference type="NCBI Taxonomy" id="2697032"/>
    <lineage>
        <taxon>Bacteria</taxon>
        <taxon>Pseudomonadati</taxon>
        <taxon>Pseudomonadota</taxon>
        <taxon>Betaproteobacteria</taxon>
        <taxon>Burkholderiales</taxon>
        <taxon>Xylophilus</taxon>
    </lineage>
</organism>
<name>A0A857JAW8_9BURK</name>
<evidence type="ECO:0000313" key="2">
    <source>
        <dbReference type="Proteomes" id="UP000464787"/>
    </source>
</evidence>
<gene>
    <name evidence="1" type="ORF">GT347_25680</name>
</gene>
<dbReference type="RefSeq" id="WP_160554886.1">
    <property type="nucleotide sequence ID" value="NZ_CP047650.1"/>
</dbReference>
<keyword evidence="2" id="KW-1185">Reference proteome</keyword>
<proteinExistence type="predicted"/>
<dbReference type="AlphaFoldDB" id="A0A857JAW8"/>
<evidence type="ECO:0000313" key="1">
    <source>
        <dbReference type="EMBL" id="QHJ01077.1"/>
    </source>
</evidence>
<reference evidence="1 2" key="1">
    <citation type="submission" date="2020-01" db="EMBL/GenBank/DDBJ databases">
        <title>Genome sequencing of strain KACC 21265.</title>
        <authorList>
            <person name="Heo J."/>
            <person name="Kim S.-J."/>
            <person name="Kim J.-S."/>
            <person name="Hong S.-B."/>
            <person name="Kwon S.-W."/>
        </authorList>
    </citation>
    <scope>NUCLEOTIDE SEQUENCE [LARGE SCALE GENOMIC DNA]</scope>
    <source>
        <strain evidence="1 2">KACC 21265</strain>
    </source>
</reference>
<accession>A0A857JAW8</accession>
<protein>
    <submittedName>
        <fullName evidence="1">Uncharacterized protein</fullName>
    </submittedName>
</protein>
<dbReference type="KEGG" id="xyk:GT347_25680"/>
<sequence length="184" mass="20106">MANDGSFISEVFCDGRTFHFEAAFTARRWSATIWDEQGRPRGSIACASTAPHLQDDELEDEVCEWVHRSVRHRVGVVLDAEASVRAVNLREPVGPGASKAAAYGQPELAEDPEVLWQMVDALATKSRTALQRTRTGIAPAGFLVSAHAARQPPCETHDEAEPMNEVARAKPLYAKSPVAYRPPA</sequence>
<dbReference type="Proteomes" id="UP000464787">
    <property type="component" value="Chromosome"/>
</dbReference>